<sequence length="207" mass="21466">MKIALFHGWGFDRSIWDAVIPLLPGHDCEADNRGYFGTPATAGPADLAVTHSLGTLRALAAPPAGCRALLALNGFDRFAAGADFPAGVPLRVIDRMLARLDAAPAAVVGTFRETCGADAGPPIADPARLHADLALLRDGDGRGCWAGPLVLLEGAEDPIVSAGHRAACFADRPDARRHVLPGHGHLLPLTAPEACARAIAALAESLR</sequence>
<name>A0ABV7IUF9_9SPHN</name>
<dbReference type="RefSeq" id="WP_379509202.1">
    <property type="nucleotide sequence ID" value="NZ_JBHRTQ010000007.1"/>
</dbReference>
<gene>
    <name evidence="1" type="ORF">ACFOD9_06090</name>
</gene>
<keyword evidence="2" id="KW-1185">Reference proteome</keyword>
<comment type="caution">
    <text evidence="1">The sequence shown here is derived from an EMBL/GenBank/DDBJ whole genome shotgun (WGS) entry which is preliminary data.</text>
</comment>
<dbReference type="Gene3D" id="3.40.50.1820">
    <property type="entry name" value="alpha/beta hydrolase"/>
    <property type="match status" value="1"/>
</dbReference>
<keyword evidence="1" id="KW-0378">Hydrolase</keyword>
<evidence type="ECO:0000313" key="2">
    <source>
        <dbReference type="Proteomes" id="UP001595604"/>
    </source>
</evidence>
<dbReference type="Proteomes" id="UP001595604">
    <property type="component" value="Unassembled WGS sequence"/>
</dbReference>
<dbReference type="GO" id="GO:0016787">
    <property type="term" value="F:hydrolase activity"/>
    <property type="evidence" value="ECO:0007669"/>
    <property type="project" value="UniProtKB-KW"/>
</dbReference>
<accession>A0ABV7IUF9</accession>
<protein>
    <submittedName>
        <fullName evidence="1">Alpha/beta fold hydrolase</fullName>
    </submittedName>
</protein>
<organism evidence="1 2">
    <name type="scientific">Novosphingobium bradum</name>
    <dbReference type="NCBI Taxonomy" id="1737444"/>
    <lineage>
        <taxon>Bacteria</taxon>
        <taxon>Pseudomonadati</taxon>
        <taxon>Pseudomonadota</taxon>
        <taxon>Alphaproteobacteria</taxon>
        <taxon>Sphingomonadales</taxon>
        <taxon>Sphingomonadaceae</taxon>
        <taxon>Novosphingobium</taxon>
    </lineage>
</organism>
<dbReference type="InterPro" id="IPR029058">
    <property type="entry name" value="AB_hydrolase_fold"/>
</dbReference>
<dbReference type="SUPFAM" id="SSF53474">
    <property type="entry name" value="alpha/beta-Hydrolases"/>
    <property type="match status" value="1"/>
</dbReference>
<proteinExistence type="predicted"/>
<reference evidence="2" key="1">
    <citation type="journal article" date="2019" name="Int. J. Syst. Evol. Microbiol.">
        <title>The Global Catalogue of Microorganisms (GCM) 10K type strain sequencing project: providing services to taxonomists for standard genome sequencing and annotation.</title>
        <authorList>
            <consortium name="The Broad Institute Genomics Platform"/>
            <consortium name="The Broad Institute Genome Sequencing Center for Infectious Disease"/>
            <person name="Wu L."/>
            <person name="Ma J."/>
        </authorList>
    </citation>
    <scope>NUCLEOTIDE SEQUENCE [LARGE SCALE GENOMIC DNA]</scope>
    <source>
        <strain evidence="2">KCTC 42984</strain>
    </source>
</reference>
<evidence type="ECO:0000313" key="1">
    <source>
        <dbReference type="EMBL" id="MFC3173817.1"/>
    </source>
</evidence>
<dbReference type="EMBL" id="JBHRTQ010000007">
    <property type="protein sequence ID" value="MFC3173817.1"/>
    <property type="molecule type" value="Genomic_DNA"/>
</dbReference>